<feature type="transmembrane region" description="Helical" evidence="1">
    <location>
        <begin position="225"/>
        <end position="244"/>
    </location>
</feature>
<proteinExistence type="predicted"/>
<protein>
    <submittedName>
        <fullName evidence="3">Unannotated protein</fullName>
    </submittedName>
</protein>
<dbReference type="Pfam" id="PF01656">
    <property type="entry name" value="CbiA"/>
    <property type="match status" value="1"/>
</dbReference>
<reference evidence="3" key="1">
    <citation type="submission" date="2020-05" db="EMBL/GenBank/DDBJ databases">
        <authorList>
            <person name="Chiriac C."/>
            <person name="Salcher M."/>
            <person name="Ghai R."/>
            <person name="Kavagutti S V."/>
        </authorList>
    </citation>
    <scope>NUCLEOTIDE SEQUENCE</scope>
</reference>
<sequence length="512" mass="53635">MALLGVLAGAVPAPAKPANSAVETSTTWTASHTLLISSSSSTQSVNSDPVAINQLQLFAITGEVPKRVAKSIGYDGAPAALAAQVTVAVDQNTGALRITTKQSTAELSVQVADAFADELTKYIAERQDSLQFDRLAASRERLDSLKTDIEKLEPVAAANPNDKVTAAQLDALSRQYSVAFEQLSQLQVDRGQLQLTTLERAQAIAVEGQGGVSGISAPTSRTSRGILLGGVGGMVGFGVVLLLAKLDRRIRTRTQAETIFGLRSQVAIPITSKEAAAGMVVVPGRHDVLSDAYRTLRSVVGFVEGGAARAAGRAPVVLVISSGSGDGKTSVSTNLAAAFVETGMRTVAVNTDFRRPSLTERILGRKSRRLGFSFEDLANMPVAVMLSASNVTDLAIFDLAGIDASPGDLARETARLLPELSALASAVVIDSSPVGATAEVLELVPHADVIVIVTRLNHSTIESATRCIEIVRALSNAHLVLTVVGEAAERSGYYEYAGSVPNPSRWRSKSAD</sequence>
<dbReference type="EMBL" id="CAFBLP010000005">
    <property type="protein sequence ID" value="CAB4862675.1"/>
    <property type="molecule type" value="Genomic_DNA"/>
</dbReference>
<dbReference type="GO" id="GO:0005886">
    <property type="term" value="C:plasma membrane"/>
    <property type="evidence" value="ECO:0007669"/>
    <property type="project" value="TreeGrafter"/>
</dbReference>
<gene>
    <name evidence="3" type="ORF">UFOPK3376_00357</name>
</gene>
<evidence type="ECO:0000313" key="3">
    <source>
        <dbReference type="EMBL" id="CAB4862675.1"/>
    </source>
</evidence>
<dbReference type="InterPro" id="IPR002586">
    <property type="entry name" value="CobQ/CobB/MinD/ParA_Nub-bd_dom"/>
</dbReference>
<accession>A0A6J7D0R1</accession>
<dbReference type="InterPro" id="IPR027417">
    <property type="entry name" value="P-loop_NTPase"/>
</dbReference>
<dbReference type="Gene3D" id="3.40.50.300">
    <property type="entry name" value="P-loop containing nucleotide triphosphate hydrolases"/>
    <property type="match status" value="1"/>
</dbReference>
<keyword evidence="1" id="KW-0812">Transmembrane</keyword>
<dbReference type="SUPFAM" id="SSF52540">
    <property type="entry name" value="P-loop containing nucleoside triphosphate hydrolases"/>
    <property type="match status" value="1"/>
</dbReference>
<dbReference type="InterPro" id="IPR050445">
    <property type="entry name" value="Bact_polysacc_biosynth/exp"/>
</dbReference>
<evidence type="ECO:0000256" key="1">
    <source>
        <dbReference type="SAM" id="Phobius"/>
    </source>
</evidence>
<dbReference type="AlphaFoldDB" id="A0A6J7D0R1"/>
<dbReference type="PANTHER" id="PTHR32309:SF13">
    <property type="entry name" value="FERRIC ENTEROBACTIN TRANSPORT PROTEIN FEPE"/>
    <property type="match status" value="1"/>
</dbReference>
<dbReference type="GO" id="GO:0004713">
    <property type="term" value="F:protein tyrosine kinase activity"/>
    <property type="evidence" value="ECO:0007669"/>
    <property type="project" value="TreeGrafter"/>
</dbReference>
<keyword evidence="1" id="KW-0472">Membrane</keyword>
<evidence type="ECO:0000259" key="2">
    <source>
        <dbReference type="Pfam" id="PF01656"/>
    </source>
</evidence>
<feature type="domain" description="CobQ/CobB/MinD/ParA nucleotide binding" evidence="2">
    <location>
        <begin position="318"/>
        <end position="475"/>
    </location>
</feature>
<keyword evidence="1" id="KW-1133">Transmembrane helix</keyword>
<organism evidence="3">
    <name type="scientific">freshwater metagenome</name>
    <dbReference type="NCBI Taxonomy" id="449393"/>
    <lineage>
        <taxon>unclassified sequences</taxon>
        <taxon>metagenomes</taxon>
        <taxon>ecological metagenomes</taxon>
    </lineage>
</organism>
<dbReference type="PANTHER" id="PTHR32309">
    <property type="entry name" value="TYROSINE-PROTEIN KINASE"/>
    <property type="match status" value="1"/>
</dbReference>
<name>A0A6J7D0R1_9ZZZZ</name>